<evidence type="ECO:0000256" key="3">
    <source>
        <dbReference type="ARBA" id="ARBA00022679"/>
    </source>
</evidence>
<organism evidence="5 6">
    <name type="scientific">Octadecabacter arcticus 238</name>
    <dbReference type="NCBI Taxonomy" id="391616"/>
    <lineage>
        <taxon>Bacteria</taxon>
        <taxon>Pseudomonadati</taxon>
        <taxon>Pseudomonadota</taxon>
        <taxon>Alphaproteobacteria</taxon>
        <taxon>Rhodobacterales</taxon>
        <taxon>Roseobacteraceae</taxon>
        <taxon>Octadecabacter</taxon>
    </lineage>
</organism>
<evidence type="ECO:0000256" key="4">
    <source>
        <dbReference type="ARBA" id="ARBA00023136"/>
    </source>
</evidence>
<dbReference type="GO" id="GO:0016757">
    <property type="term" value="F:glycosyltransferase activity"/>
    <property type="evidence" value="ECO:0007669"/>
    <property type="project" value="UniProtKB-KW"/>
</dbReference>
<gene>
    <name evidence="5" type="ORF">OA238_c33790</name>
</gene>
<evidence type="ECO:0000313" key="5">
    <source>
        <dbReference type="EMBL" id="AGI73358.1"/>
    </source>
</evidence>
<sequence length="156" mass="18338">MKIISLTKPARQREHYITALRNFKISKVCEWLVIADIDEFWFCRDGRKISDVLGNMDYQTEIIYTSWSVFGSNGHLKHPASVRTDFVMRQERAPARARGEQKWICRTKALRQEKNVGVHQIKNACSSKTITDNDTFQLNHYQIQSEEFFTILLRLN</sequence>
<name>M9RNN4_9RHOB</name>
<dbReference type="KEGG" id="oar:OA238_c33790"/>
<reference evidence="5 6" key="1">
    <citation type="journal article" date="2013" name="PLoS ONE">
        <title>Poles Apart: Arctic and Antarctic Octadecabacter strains Share High Genome Plasticity and a New Type of Xanthorhodopsin.</title>
        <authorList>
            <person name="Vollmers J."/>
            <person name="Voget S."/>
            <person name="Dietrich S."/>
            <person name="Gollnow K."/>
            <person name="Smits M."/>
            <person name="Meyer K."/>
            <person name="Brinkhoff T."/>
            <person name="Simon M."/>
            <person name="Daniel R."/>
        </authorList>
    </citation>
    <scope>NUCLEOTIDE SEQUENCE [LARGE SCALE GENOMIC DNA]</scope>
    <source>
        <strain evidence="5 6">238</strain>
    </source>
</reference>
<keyword evidence="3" id="KW-0808">Transferase</keyword>
<protein>
    <recommendedName>
        <fullName evidence="7">Glycosyltransferase family 92 protein</fullName>
    </recommendedName>
</protein>
<evidence type="ECO:0008006" key="7">
    <source>
        <dbReference type="Google" id="ProtNLM"/>
    </source>
</evidence>
<dbReference type="Pfam" id="PF01697">
    <property type="entry name" value="Glyco_transf_92"/>
    <property type="match status" value="1"/>
</dbReference>
<dbReference type="Proteomes" id="UP000004688">
    <property type="component" value="Chromosome"/>
</dbReference>
<keyword evidence="2" id="KW-0328">Glycosyltransferase</keyword>
<evidence type="ECO:0000256" key="1">
    <source>
        <dbReference type="ARBA" id="ARBA00004370"/>
    </source>
</evidence>
<dbReference type="HOGENOM" id="CLU_1684786_0_0_5"/>
<comment type="subcellular location">
    <subcellularLocation>
        <location evidence="1">Membrane</location>
    </subcellularLocation>
</comment>
<dbReference type="EMBL" id="CP003742">
    <property type="protein sequence ID" value="AGI73358.1"/>
    <property type="molecule type" value="Genomic_DNA"/>
</dbReference>
<dbReference type="AlphaFoldDB" id="M9RNN4"/>
<keyword evidence="6" id="KW-1185">Reference proteome</keyword>
<evidence type="ECO:0000256" key="2">
    <source>
        <dbReference type="ARBA" id="ARBA00022676"/>
    </source>
</evidence>
<proteinExistence type="predicted"/>
<evidence type="ECO:0000313" key="6">
    <source>
        <dbReference type="Proteomes" id="UP000004688"/>
    </source>
</evidence>
<keyword evidence="4" id="KW-0472">Membrane</keyword>
<dbReference type="GO" id="GO:0016020">
    <property type="term" value="C:membrane"/>
    <property type="evidence" value="ECO:0007669"/>
    <property type="project" value="UniProtKB-SubCell"/>
</dbReference>
<dbReference type="InterPro" id="IPR008166">
    <property type="entry name" value="Glyco_transf_92"/>
</dbReference>
<accession>M9RNN4</accession>